<feature type="region of interest" description="Disordered" evidence="5">
    <location>
        <begin position="30"/>
        <end position="160"/>
    </location>
</feature>
<dbReference type="InterPro" id="IPR022091">
    <property type="entry name" value="TMF_TATA-bd"/>
</dbReference>
<feature type="coiled-coil region" evidence="4">
    <location>
        <begin position="268"/>
        <end position="378"/>
    </location>
</feature>
<keyword evidence="8" id="KW-1185">Reference proteome</keyword>
<dbReference type="Gene3D" id="1.20.5.340">
    <property type="match status" value="1"/>
</dbReference>
<feature type="compositionally biased region" description="Polar residues" evidence="5">
    <location>
        <begin position="654"/>
        <end position="664"/>
    </location>
</feature>
<comment type="caution">
    <text evidence="7">The sequence shown here is derived from an EMBL/GenBank/DDBJ whole genome shotgun (WGS) entry which is preliminary data.</text>
</comment>
<dbReference type="OrthoDB" id="74178at2759"/>
<feature type="coiled-coil region" evidence="4">
    <location>
        <begin position="776"/>
        <end position="876"/>
    </location>
</feature>
<evidence type="ECO:0000256" key="1">
    <source>
        <dbReference type="ARBA" id="ARBA00004555"/>
    </source>
</evidence>
<organism evidence="7 8">
    <name type="scientific">Glutinoglossum americanum</name>
    <dbReference type="NCBI Taxonomy" id="1670608"/>
    <lineage>
        <taxon>Eukaryota</taxon>
        <taxon>Fungi</taxon>
        <taxon>Dikarya</taxon>
        <taxon>Ascomycota</taxon>
        <taxon>Pezizomycotina</taxon>
        <taxon>Geoglossomycetes</taxon>
        <taxon>Geoglossales</taxon>
        <taxon>Geoglossaceae</taxon>
        <taxon>Glutinoglossum</taxon>
    </lineage>
</organism>
<feature type="coiled-coil region" evidence="4">
    <location>
        <begin position="593"/>
        <end position="627"/>
    </location>
</feature>
<dbReference type="Proteomes" id="UP000698800">
    <property type="component" value="Unassembled WGS sequence"/>
</dbReference>
<accession>A0A9P8L6K6</accession>
<gene>
    <name evidence="7" type="ORF">FGG08_000933</name>
</gene>
<dbReference type="GO" id="GO:0005794">
    <property type="term" value="C:Golgi apparatus"/>
    <property type="evidence" value="ECO:0007669"/>
    <property type="project" value="UniProtKB-SubCell"/>
</dbReference>
<evidence type="ECO:0000256" key="5">
    <source>
        <dbReference type="SAM" id="MobiDB-lite"/>
    </source>
</evidence>
<name>A0A9P8L6K6_9PEZI</name>
<feature type="compositionally biased region" description="Polar residues" evidence="5">
    <location>
        <begin position="676"/>
        <end position="712"/>
    </location>
</feature>
<feature type="coiled-coil region" evidence="4">
    <location>
        <begin position="454"/>
        <end position="481"/>
    </location>
</feature>
<dbReference type="Pfam" id="PF12325">
    <property type="entry name" value="TMF_TATA_bd"/>
    <property type="match status" value="1"/>
</dbReference>
<dbReference type="AlphaFoldDB" id="A0A9P8L6K6"/>
<dbReference type="PANTHER" id="PTHR46515:SF1">
    <property type="entry name" value="TATA ELEMENT MODULATORY FACTOR"/>
    <property type="match status" value="1"/>
</dbReference>
<feature type="region of interest" description="Disordered" evidence="5">
    <location>
        <begin position="650"/>
        <end position="734"/>
    </location>
</feature>
<comment type="subcellular location">
    <subcellularLocation>
        <location evidence="1">Golgi apparatus</location>
    </subcellularLocation>
</comment>
<dbReference type="InterPro" id="IPR022092">
    <property type="entry name" value="TMF_DNA-bd"/>
</dbReference>
<reference evidence="7" key="1">
    <citation type="submission" date="2021-03" db="EMBL/GenBank/DDBJ databases">
        <title>Comparative genomics and phylogenomic investigation of the class Geoglossomycetes provide insights into ecological specialization and systematics.</title>
        <authorList>
            <person name="Melie T."/>
            <person name="Pirro S."/>
            <person name="Miller A.N."/>
            <person name="Quandt A."/>
        </authorList>
    </citation>
    <scope>NUCLEOTIDE SEQUENCE</scope>
    <source>
        <strain evidence="7">GBOQ0MN5Z8</strain>
    </source>
</reference>
<evidence type="ECO:0000256" key="3">
    <source>
        <dbReference type="ARBA" id="ARBA00023054"/>
    </source>
</evidence>
<feature type="compositionally biased region" description="Basic and acidic residues" evidence="5">
    <location>
        <begin position="83"/>
        <end position="92"/>
    </location>
</feature>
<dbReference type="PANTHER" id="PTHR46515">
    <property type="entry name" value="TATA ELEMENT MODULATORY FACTOR TMF1"/>
    <property type="match status" value="1"/>
</dbReference>
<keyword evidence="3 4" id="KW-0175">Coiled coil</keyword>
<dbReference type="EMBL" id="JAGHQL010000011">
    <property type="protein sequence ID" value="KAH0545007.1"/>
    <property type="molecule type" value="Genomic_DNA"/>
</dbReference>
<feature type="domain" description="TATA element modulatory factor 1 TATA binding" evidence="6">
    <location>
        <begin position="764"/>
        <end position="876"/>
    </location>
</feature>
<sequence>MASQPSKPSSRWGSFLQQAVAGVESKLDTILADGDDMPGGASIAASGPKPEQPGLKPAMMALPTSAAIGLERNLSRTPSNSRAQDRLQERLAKAVKSNGVVRSDSPVSSLGRPSRTASPAAGDTLTGTESPRQSMDRKATEGVKGATGSRMSLDAKRISGESGRASACSITGETVGASVGVATPETPPSPGVCSSSKHSLELRSAIATRQSIELPRDNIVDSELPAAQDNAVTRFPAEHEAIIAQMQFDYESSELRRQEEVHTYIERIDALESKLQYLARESAEHARKASSLAEGGSLEKKLAEKDEQIASLMEEGQKLSKSELKYMNLIKKLRAKSIEEEKAASEVRRRLEKAERDALEAKEKAKRYMDAEKRANEKLKVLTVIEKEVELFRVERDSNARHVAMLQAQLAEAVSRADHAETKAQTDALEAEKRLVLELRDGLTSAKIEKELSEDTHRAEVRELKERIEREKERTKMLELELRGEQSILESKLEALRTRAEEVSTGETSDAQAHLFRQIETLQTQYAVASENWQGIEGTLLSRVSNLEIERDELSARESQIRKKAREVNLKSKRMEEDLENSISRLYGTERDFAECKEKLGKLQQKLEQSEAAVVDAKIQFEQERKKWEHELPQKLDEERAKCRAELAQHANGYAQSGTQSPSRTNRKGSNADPATLQNRRLQNLSPLDSGIVSPTNRRASGQPHTLDSGTSPARVDSLAFAMPPSGTSNSRTPSVHTAEAEEFFDGITSPASQHRTINDMISASTAGAGPSVQLVERMSAAVRRLESEKAATKEELARLSAQRDEAREEVVSLMREVEQKRASDEKVKKLEEEMTKMSKRYETTLEMLGEKSELVEELRADVADLKQMYRDLVDSTMK</sequence>
<keyword evidence="2" id="KW-0333">Golgi apparatus</keyword>
<protein>
    <recommendedName>
        <fullName evidence="6">TATA element modulatory factor 1 TATA binding domain-containing protein</fullName>
    </recommendedName>
</protein>
<proteinExistence type="predicted"/>
<evidence type="ECO:0000259" key="6">
    <source>
        <dbReference type="Pfam" id="PF12325"/>
    </source>
</evidence>
<dbReference type="InterPro" id="IPR052602">
    <property type="entry name" value="Growth_transcription_reg"/>
</dbReference>
<evidence type="ECO:0000256" key="2">
    <source>
        <dbReference type="ARBA" id="ARBA00023034"/>
    </source>
</evidence>
<evidence type="ECO:0000313" key="7">
    <source>
        <dbReference type="EMBL" id="KAH0545007.1"/>
    </source>
</evidence>
<evidence type="ECO:0000313" key="8">
    <source>
        <dbReference type="Proteomes" id="UP000698800"/>
    </source>
</evidence>
<dbReference type="Pfam" id="PF12329">
    <property type="entry name" value="TMF_DNA_bd"/>
    <property type="match status" value="1"/>
</dbReference>
<evidence type="ECO:0000256" key="4">
    <source>
        <dbReference type="SAM" id="Coils"/>
    </source>
</evidence>
<dbReference type="GO" id="GO:0005783">
    <property type="term" value="C:endoplasmic reticulum"/>
    <property type="evidence" value="ECO:0007669"/>
    <property type="project" value="TreeGrafter"/>
</dbReference>